<evidence type="ECO:0000256" key="6">
    <source>
        <dbReference type="SAM" id="Coils"/>
    </source>
</evidence>
<dbReference type="GO" id="GO:0005634">
    <property type="term" value="C:nucleus"/>
    <property type="evidence" value="ECO:0007669"/>
    <property type="project" value="EnsemblPlants"/>
</dbReference>
<dbReference type="Gene3D" id="4.10.280.10">
    <property type="entry name" value="Helix-loop-helix DNA-binding domain"/>
    <property type="match status" value="1"/>
</dbReference>
<feature type="compositionally biased region" description="Low complexity" evidence="7">
    <location>
        <begin position="216"/>
        <end position="228"/>
    </location>
</feature>
<organism evidence="9 10">
    <name type="scientific">Dioscorea cayennensis subsp. rotundata</name>
    <name type="common">White Guinea yam</name>
    <name type="synonym">Dioscorea rotundata</name>
    <dbReference type="NCBI Taxonomy" id="55577"/>
    <lineage>
        <taxon>Eukaryota</taxon>
        <taxon>Viridiplantae</taxon>
        <taxon>Streptophyta</taxon>
        <taxon>Embryophyta</taxon>
        <taxon>Tracheophyta</taxon>
        <taxon>Spermatophyta</taxon>
        <taxon>Magnoliopsida</taxon>
        <taxon>Liliopsida</taxon>
        <taxon>Dioscoreales</taxon>
        <taxon>Dioscoreaceae</taxon>
        <taxon>Dioscorea</taxon>
    </lineage>
</organism>
<reference evidence="10" key="1">
    <citation type="submission" date="2025-08" db="UniProtKB">
        <authorList>
            <consortium name="RefSeq"/>
        </authorList>
    </citation>
    <scope>IDENTIFICATION</scope>
</reference>
<dbReference type="Pfam" id="PF23177">
    <property type="entry name" value="bHLH_IRO3"/>
    <property type="match status" value="1"/>
</dbReference>
<dbReference type="PROSITE" id="PS50888">
    <property type="entry name" value="BHLH"/>
    <property type="match status" value="1"/>
</dbReference>
<dbReference type="GO" id="GO:0003700">
    <property type="term" value="F:DNA-binding transcription factor activity"/>
    <property type="evidence" value="ECO:0007669"/>
    <property type="project" value="EnsemblPlants"/>
</dbReference>
<dbReference type="Proteomes" id="UP001515500">
    <property type="component" value="Chromosome 5"/>
</dbReference>
<evidence type="ECO:0000256" key="1">
    <source>
        <dbReference type="ARBA" id="ARBA00005510"/>
    </source>
</evidence>
<keyword evidence="6" id="KW-0175">Coiled coil</keyword>
<sequence>MTPNQSPSMVDDANVIAENMAGEALPNRKNNGKIPKKIHKAEREKLKRDHLNELFLELGHVLEPSRQNNGKACILGDATRLLRDLIAQVKSLRKENAALVSESSYVTVEKNELKDENLVLEAEIERLQNELRGRLQTDSAPPQTTTVTSAQPMQQPPLVGPLFVVPLHQGIHQEIEPCNEAEAAPKPPSLVRRPQARYPAPSDSWPLELLSRHQHSASSSSATTNSGD</sequence>
<dbReference type="GO" id="GO:0060586">
    <property type="term" value="P:multicellular organismal-level iron ion homeostasis"/>
    <property type="evidence" value="ECO:0007669"/>
    <property type="project" value="EnsemblPlants"/>
</dbReference>
<dbReference type="InterPro" id="IPR036638">
    <property type="entry name" value="HLH_DNA-bd_sf"/>
</dbReference>
<keyword evidence="4" id="KW-0804">Transcription</keyword>
<dbReference type="SUPFAM" id="SSF47459">
    <property type="entry name" value="HLH, helix-loop-helix DNA-binding domain"/>
    <property type="match status" value="1"/>
</dbReference>
<dbReference type="GO" id="GO:0003677">
    <property type="term" value="F:DNA binding"/>
    <property type="evidence" value="ECO:0007669"/>
    <property type="project" value="UniProtKB-KW"/>
</dbReference>
<gene>
    <name evidence="10" type="primary">LOC120261117</name>
</gene>
<evidence type="ECO:0000313" key="10">
    <source>
        <dbReference type="RefSeq" id="XP_039124765.1"/>
    </source>
</evidence>
<evidence type="ECO:0000256" key="3">
    <source>
        <dbReference type="ARBA" id="ARBA00023125"/>
    </source>
</evidence>
<keyword evidence="3" id="KW-0238">DNA-binding</keyword>
<evidence type="ECO:0000256" key="7">
    <source>
        <dbReference type="SAM" id="MobiDB-lite"/>
    </source>
</evidence>
<proteinExistence type="inferred from homology"/>
<dbReference type="AlphaFoldDB" id="A0AB40BBT5"/>
<dbReference type="PANTHER" id="PTHR47075">
    <property type="entry name" value="TRANSCRIPTION FACTOR BHLH47"/>
    <property type="match status" value="1"/>
</dbReference>
<dbReference type="RefSeq" id="XP_039124765.1">
    <property type="nucleotide sequence ID" value="XM_039268831.1"/>
</dbReference>
<dbReference type="GO" id="GO:0010106">
    <property type="term" value="P:cellular response to iron ion starvation"/>
    <property type="evidence" value="ECO:0007669"/>
    <property type="project" value="EnsemblPlants"/>
</dbReference>
<keyword evidence="5" id="KW-0539">Nucleus</keyword>
<dbReference type="InterPro" id="IPR057075">
    <property type="entry name" value="bHLH_IRO3"/>
</dbReference>
<feature type="region of interest" description="Disordered" evidence="7">
    <location>
        <begin position="182"/>
        <end position="228"/>
    </location>
</feature>
<name>A0AB40BBT5_DIOCR</name>
<evidence type="ECO:0000256" key="4">
    <source>
        <dbReference type="ARBA" id="ARBA00023163"/>
    </source>
</evidence>
<accession>A0AB40BBT5</accession>
<dbReference type="InterPro" id="IPR011598">
    <property type="entry name" value="bHLH_dom"/>
</dbReference>
<feature type="region of interest" description="Disordered" evidence="7">
    <location>
        <begin position="134"/>
        <end position="156"/>
    </location>
</feature>
<evidence type="ECO:0000259" key="8">
    <source>
        <dbReference type="PROSITE" id="PS50888"/>
    </source>
</evidence>
<dbReference type="CDD" id="cd11446">
    <property type="entry name" value="bHLH_AtILR3_like"/>
    <property type="match status" value="1"/>
</dbReference>
<evidence type="ECO:0000313" key="9">
    <source>
        <dbReference type="Proteomes" id="UP001515500"/>
    </source>
</evidence>
<dbReference type="PANTHER" id="PTHR47075:SF9">
    <property type="entry name" value="TRANSCRIPTION FACTOR BHLH47"/>
    <property type="match status" value="1"/>
</dbReference>
<comment type="similarity">
    <text evidence="1">Belongs to the bHLH protein family.</text>
</comment>
<keyword evidence="2" id="KW-0805">Transcription regulation</keyword>
<evidence type="ECO:0000256" key="2">
    <source>
        <dbReference type="ARBA" id="ARBA00023015"/>
    </source>
</evidence>
<protein>
    <submittedName>
        <fullName evidence="10">Transcription factor BHLH062</fullName>
    </submittedName>
</protein>
<keyword evidence="9" id="KW-1185">Reference proteome</keyword>
<feature type="compositionally biased region" description="Polar residues" evidence="7">
    <location>
        <begin position="136"/>
        <end position="153"/>
    </location>
</feature>
<dbReference type="GeneID" id="120261117"/>
<evidence type="ECO:0000256" key="5">
    <source>
        <dbReference type="ARBA" id="ARBA00023242"/>
    </source>
</evidence>
<feature type="coiled-coil region" evidence="6">
    <location>
        <begin position="75"/>
        <end position="130"/>
    </location>
</feature>
<feature type="domain" description="BHLH" evidence="8">
    <location>
        <begin position="35"/>
        <end position="85"/>
    </location>
</feature>
<dbReference type="GO" id="GO:0046983">
    <property type="term" value="F:protein dimerization activity"/>
    <property type="evidence" value="ECO:0007669"/>
    <property type="project" value="InterPro"/>
</dbReference>